<gene>
    <name evidence="2" type="ORF">GZH47_15565</name>
</gene>
<name>A0A6C0P0N6_9BACL</name>
<protein>
    <submittedName>
        <fullName evidence="2">Uncharacterized protein</fullName>
    </submittedName>
</protein>
<reference evidence="2 3" key="1">
    <citation type="submission" date="2020-02" db="EMBL/GenBank/DDBJ databases">
        <title>Paenibacillus sp. nov., isolated from rhizosphere soil of tomato.</title>
        <authorList>
            <person name="Weon H.-Y."/>
            <person name="Lee S.A."/>
        </authorList>
    </citation>
    <scope>NUCLEOTIDE SEQUENCE [LARGE SCALE GENOMIC DNA]</scope>
    <source>
        <strain evidence="2 3">14171R-81</strain>
    </source>
</reference>
<dbReference type="InterPro" id="IPR036388">
    <property type="entry name" value="WH-like_DNA-bd_sf"/>
</dbReference>
<sequence>MPGSLLSENELSEILKMSRTPIRASGPPARGRAE</sequence>
<evidence type="ECO:0000313" key="2">
    <source>
        <dbReference type="EMBL" id="QHW32090.1"/>
    </source>
</evidence>
<feature type="region of interest" description="Disordered" evidence="1">
    <location>
        <begin position="1"/>
        <end position="34"/>
    </location>
</feature>
<evidence type="ECO:0000256" key="1">
    <source>
        <dbReference type="SAM" id="MobiDB-lite"/>
    </source>
</evidence>
<accession>A0A6C0P0N6</accession>
<dbReference type="RefSeq" id="WP_162640894.1">
    <property type="nucleotide sequence ID" value="NZ_CP048286.1"/>
</dbReference>
<dbReference type="EMBL" id="CP048286">
    <property type="protein sequence ID" value="QHW32090.1"/>
    <property type="molecule type" value="Genomic_DNA"/>
</dbReference>
<dbReference type="KEGG" id="prz:GZH47_15565"/>
<dbReference type="Proteomes" id="UP000479114">
    <property type="component" value="Chromosome"/>
</dbReference>
<keyword evidence="3" id="KW-1185">Reference proteome</keyword>
<proteinExistence type="predicted"/>
<evidence type="ECO:0000313" key="3">
    <source>
        <dbReference type="Proteomes" id="UP000479114"/>
    </source>
</evidence>
<dbReference type="AlphaFoldDB" id="A0A6C0P0N6"/>
<organism evidence="2 3">
    <name type="scientific">Paenibacillus rhizovicinus</name>
    <dbReference type="NCBI Taxonomy" id="2704463"/>
    <lineage>
        <taxon>Bacteria</taxon>
        <taxon>Bacillati</taxon>
        <taxon>Bacillota</taxon>
        <taxon>Bacilli</taxon>
        <taxon>Bacillales</taxon>
        <taxon>Paenibacillaceae</taxon>
        <taxon>Paenibacillus</taxon>
    </lineage>
</organism>
<dbReference type="Gene3D" id="1.10.10.10">
    <property type="entry name" value="Winged helix-like DNA-binding domain superfamily/Winged helix DNA-binding domain"/>
    <property type="match status" value="1"/>
</dbReference>